<dbReference type="GO" id="GO:0052689">
    <property type="term" value="F:carboxylic ester hydrolase activity"/>
    <property type="evidence" value="ECO:0007669"/>
    <property type="project" value="UniProtKB-KW"/>
</dbReference>
<organism evidence="10 11">
    <name type="scientific">Caenorhabditis auriculariae</name>
    <dbReference type="NCBI Taxonomy" id="2777116"/>
    <lineage>
        <taxon>Eukaryota</taxon>
        <taxon>Metazoa</taxon>
        <taxon>Ecdysozoa</taxon>
        <taxon>Nematoda</taxon>
        <taxon>Chromadorea</taxon>
        <taxon>Rhabditida</taxon>
        <taxon>Rhabditina</taxon>
        <taxon>Rhabditomorpha</taxon>
        <taxon>Rhabditoidea</taxon>
        <taxon>Rhabditidae</taxon>
        <taxon>Peloderinae</taxon>
        <taxon>Caenorhabditis</taxon>
    </lineage>
</organism>
<comment type="caution">
    <text evidence="10">The sequence shown here is derived from an EMBL/GenBank/DDBJ whole genome shotgun (WGS) entry which is preliminary data.</text>
</comment>
<dbReference type="PROSITE" id="PS00122">
    <property type="entry name" value="CARBOXYLESTERASE_B_1"/>
    <property type="match status" value="1"/>
</dbReference>
<gene>
    <name evidence="10" type="ORF">CAUJ_LOCUS8337</name>
</gene>
<comment type="subcellular location">
    <subcellularLocation>
        <location evidence="1">Endoplasmic reticulum lumen</location>
    </subcellularLocation>
</comment>
<feature type="chain" id="PRO_5035964966" description="Carboxylic ester hydrolase" evidence="8">
    <location>
        <begin position="20"/>
        <end position="577"/>
    </location>
</feature>
<dbReference type="InterPro" id="IPR019826">
    <property type="entry name" value="Carboxylesterase_B_AS"/>
</dbReference>
<dbReference type="FunFam" id="3.40.50.1820:FF:000317">
    <property type="entry name" value="Carboxylic ester hydrolase"/>
    <property type="match status" value="1"/>
</dbReference>
<keyword evidence="3" id="KW-0719">Serine esterase</keyword>
<sequence length="577" mass="64285">MLPRILLFSCAWAISLAQAGPTVSTRYGEVEGFESVGRDGNVAEVFLAIPYAKPPVGELRFEKPELPEPWTGVYHATQFRNDCTPHMKSATLMSVYSGEDCLTFNVVRPKGSEGKKLPVLFWIHGGGYEVGSASLHGYKSFVDNYVKHDIIVVSIQYRLGFLGFFSDGTSEVTGMQGMFDEAAALKFVYDNIDSFGGDRNEITVWGYSAGAGSVSQLSLSPYSRDYFARSIIMSGSAFAGWATGHQVANHCLALARVVGCHGPHPKECLKTKSIDELMDAVEIIGGTTDNIDIVKFGPTLDGDFIPSHPNELVRDAPVKPTLIGLSRKEGNFFTVLNMLPQIHSFGMSPNDLKTMNESTILNVIQRKLLYDNRFGEKQDLAARKIADHYLSRGRPIDIYSQGNGFFIDRYTEIMSDITFNVPVLREIEKKHEVGTPIWAYMFDYYNDALFNEQVPEAAKGSPHANEYHYLFEIPMIGQIDVNVGEDRQVRDNFIEMVVSFAKDGQPKVQNKPWDPVQNPKNINFMRFTNNVTADVGLFSEAATFWNSMAHEGFDVVDPLSSFPTSSSVISRHFSEEL</sequence>
<feature type="domain" description="Carboxylesterase type B" evidence="9">
    <location>
        <begin position="21"/>
        <end position="545"/>
    </location>
</feature>
<feature type="signal peptide" evidence="8">
    <location>
        <begin position="1"/>
        <end position="19"/>
    </location>
</feature>
<dbReference type="EMBL" id="CAJGYM010000027">
    <property type="protein sequence ID" value="CAD6192418.1"/>
    <property type="molecule type" value="Genomic_DNA"/>
</dbReference>
<evidence type="ECO:0000256" key="6">
    <source>
        <dbReference type="ARBA" id="ARBA00022824"/>
    </source>
</evidence>
<keyword evidence="4 8" id="KW-0732">Signal</keyword>
<dbReference type="SUPFAM" id="SSF53474">
    <property type="entry name" value="alpha/beta-Hydrolases"/>
    <property type="match status" value="1"/>
</dbReference>
<evidence type="ECO:0000256" key="5">
    <source>
        <dbReference type="ARBA" id="ARBA00022801"/>
    </source>
</evidence>
<evidence type="ECO:0000256" key="2">
    <source>
        <dbReference type="ARBA" id="ARBA00005964"/>
    </source>
</evidence>
<protein>
    <recommendedName>
        <fullName evidence="8">Carboxylic ester hydrolase</fullName>
        <ecNumber evidence="8">3.1.1.-</ecNumber>
    </recommendedName>
</protein>
<dbReference type="EC" id="3.1.1.-" evidence="8"/>
<dbReference type="Gene3D" id="3.40.50.1820">
    <property type="entry name" value="alpha/beta hydrolase"/>
    <property type="match status" value="1"/>
</dbReference>
<keyword evidence="5 8" id="KW-0378">Hydrolase</keyword>
<dbReference type="GO" id="GO:0005788">
    <property type="term" value="C:endoplasmic reticulum lumen"/>
    <property type="evidence" value="ECO:0007669"/>
    <property type="project" value="UniProtKB-SubCell"/>
</dbReference>
<comment type="similarity">
    <text evidence="2 8">Belongs to the type-B carboxylesterase/lipase family.</text>
</comment>
<evidence type="ECO:0000256" key="3">
    <source>
        <dbReference type="ARBA" id="ARBA00022487"/>
    </source>
</evidence>
<dbReference type="InterPro" id="IPR002018">
    <property type="entry name" value="CarbesteraseB"/>
</dbReference>
<proteinExistence type="inferred from homology"/>
<keyword evidence="7" id="KW-1015">Disulfide bond</keyword>
<accession>A0A8S1HDR1</accession>
<evidence type="ECO:0000256" key="4">
    <source>
        <dbReference type="ARBA" id="ARBA00022729"/>
    </source>
</evidence>
<dbReference type="InterPro" id="IPR050309">
    <property type="entry name" value="Type-B_Carboxylest/Lipase"/>
</dbReference>
<dbReference type="Pfam" id="PF00135">
    <property type="entry name" value="COesterase"/>
    <property type="match status" value="1"/>
</dbReference>
<reference evidence="10" key="1">
    <citation type="submission" date="2020-10" db="EMBL/GenBank/DDBJ databases">
        <authorList>
            <person name="Kikuchi T."/>
        </authorList>
    </citation>
    <scope>NUCLEOTIDE SEQUENCE</scope>
    <source>
        <strain evidence="10">NKZ352</strain>
    </source>
</reference>
<keyword evidence="11" id="KW-1185">Reference proteome</keyword>
<name>A0A8S1HDR1_9PELO</name>
<keyword evidence="6" id="KW-0256">Endoplasmic reticulum</keyword>
<dbReference type="AlphaFoldDB" id="A0A8S1HDR1"/>
<evidence type="ECO:0000259" key="9">
    <source>
        <dbReference type="Pfam" id="PF00135"/>
    </source>
</evidence>
<evidence type="ECO:0000256" key="1">
    <source>
        <dbReference type="ARBA" id="ARBA00004319"/>
    </source>
</evidence>
<evidence type="ECO:0000313" key="10">
    <source>
        <dbReference type="EMBL" id="CAD6192418.1"/>
    </source>
</evidence>
<dbReference type="OrthoDB" id="6846267at2759"/>
<evidence type="ECO:0000256" key="8">
    <source>
        <dbReference type="RuleBase" id="RU361235"/>
    </source>
</evidence>
<dbReference type="InterPro" id="IPR029058">
    <property type="entry name" value="AB_hydrolase_fold"/>
</dbReference>
<evidence type="ECO:0000256" key="7">
    <source>
        <dbReference type="ARBA" id="ARBA00023157"/>
    </source>
</evidence>
<dbReference type="PANTHER" id="PTHR11559">
    <property type="entry name" value="CARBOXYLESTERASE"/>
    <property type="match status" value="1"/>
</dbReference>
<dbReference type="Proteomes" id="UP000835052">
    <property type="component" value="Unassembled WGS sequence"/>
</dbReference>
<evidence type="ECO:0000313" key="11">
    <source>
        <dbReference type="Proteomes" id="UP000835052"/>
    </source>
</evidence>